<proteinExistence type="predicted"/>
<comment type="caution">
    <text evidence="1">The sequence shown here is derived from an EMBL/GenBank/DDBJ whole genome shotgun (WGS) entry which is preliminary data.</text>
</comment>
<accession>A0A3N0YM18</accession>
<evidence type="ECO:0000313" key="1">
    <source>
        <dbReference type="EMBL" id="ROL46950.1"/>
    </source>
</evidence>
<dbReference type="Proteomes" id="UP000281406">
    <property type="component" value="Unassembled WGS sequence"/>
</dbReference>
<protein>
    <submittedName>
        <fullName evidence="1">Uncharacterized protein</fullName>
    </submittedName>
</protein>
<keyword evidence="2" id="KW-1185">Reference proteome</keyword>
<gene>
    <name evidence="1" type="ORF">DPX16_20602</name>
</gene>
<name>A0A3N0YM18_ANAGA</name>
<dbReference type="AlphaFoldDB" id="A0A3N0YM18"/>
<reference evidence="1 2" key="1">
    <citation type="submission" date="2018-10" db="EMBL/GenBank/DDBJ databases">
        <title>Genome assembly for a Yunnan-Guizhou Plateau 3E fish, Anabarilius grahami (Regan), and its evolutionary and genetic applications.</title>
        <authorList>
            <person name="Jiang W."/>
        </authorList>
    </citation>
    <scope>NUCLEOTIDE SEQUENCE [LARGE SCALE GENOMIC DNA]</scope>
    <source>
        <strain evidence="1">AG-KIZ</strain>
        <tissue evidence="1">Muscle</tissue>
    </source>
</reference>
<organism evidence="1 2">
    <name type="scientific">Anabarilius grahami</name>
    <name type="common">Kanglang fish</name>
    <name type="synonym">Barilius grahami</name>
    <dbReference type="NCBI Taxonomy" id="495550"/>
    <lineage>
        <taxon>Eukaryota</taxon>
        <taxon>Metazoa</taxon>
        <taxon>Chordata</taxon>
        <taxon>Craniata</taxon>
        <taxon>Vertebrata</taxon>
        <taxon>Euteleostomi</taxon>
        <taxon>Actinopterygii</taxon>
        <taxon>Neopterygii</taxon>
        <taxon>Teleostei</taxon>
        <taxon>Ostariophysi</taxon>
        <taxon>Cypriniformes</taxon>
        <taxon>Xenocyprididae</taxon>
        <taxon>Xenocypridinae</taxon>
        <taxon>Xenocypridinae incertae sedis</taxon>
        <taxon>Anabarilius</taxon>
    </lineage>
</organism>
<dbReference type="EMBL" id="RJVU01036174">
    <property type="protein sequence ID" value="ROL46950.1"/>
    <property type="molecule type" value="Genomic_DNA"/>
</dbReference>
<evidence type="ECO:0000313" key="2">
    <source>
        <dbReference type="Proteomes" id="UP000281406"/>
    </source>
</evidence>
<sequence>MQKSSLSVAKYNLPTYSLIPCEPPSSLVPLALFKDHFLSPHDTLLMRIFILHSSGSPTQPITPQADPVRRAPAIGCKAFATPSVLKTGVVGGFLPIMRAGAGCASDTEALRR</sequence>